<feature type="site" description="Interaction with DNA" evidence="10">
    <location>
        <position position="158"/>
    </location>
</feature>
<dbReference type="HAMAP" id="MF_00952">
    <property type="entry name" value="Topoisom_1_prok"/>
    <property type="match status" value="1"/>
</dbReference>
<dbReference type="InterPro" id="IPR005733">
    <property type="entry name" value="TopoI_bac-type"/>
</dbReference>
<accession>A0AA41YNN0</accession>
<dbReference type="SMART" id="SM00493">
    <property type="entry name" value="TOPRIM"/>
    <property type="match status" value="1"/>
</dbReference>
<dbReference type="GO" id="GO:0003917">
    <property type="term" value="F:DNA topoisomerase type I (single strand cut, ATP-independent) activity"/>
    <property type="evidence" value="ECO:0007669"/>
    <property type="project" value="UniProtKB-UniRule"/>
</dbReference>
<comment type="caution">
    <text evidence="10">Lacks conserved residue(s) required for the propagation of feature annotation.</text>
</comment>
<evidence type="ECO:0000256" key="2">
    <source>
        <dbReference type="ARBA" id="ARBA00009446"/>
    </source>
</evidence>
<comment type="similarity">
    <text evidence="2 10">Belongs to the type IA topoisomerase family.</text>
</comment>
<dbReference type="GO" id="GO:0005694">
    <property type="term" value="C:chromosome"/>
    <property type="evidence" value="ECO:0007669"/>
    <property type="project" value="InterPro"/>
</dbReference>
<evidence type="ECO:0000256" key="9">
    <source>
        <dbReference type="ARBA" id="ARBA00023235"/>
    </source>
</evidence>
<evidence type="ECO:0000256" key="5">
    <source>
        <dbReference type="ARBA" id="ARBA00022833"/>
    </source>
</evidence>
<dbReference type="CDD" id="cd03363">
    <property type="entry name" value="TOPRIM_TopoIA_TopoI"/>
    <property type="match status" value="1"/>
</dbReference>
<dbReference type="Gene3D" id="3.30.65.10">
    <property type="entry name" value="Bacterial Topoisomerase I, domain 1"/>
    <property type="match status" value="1"/>
</dbReference>
<dbReference type="AlphaFoldDB" id="A0AA41YNN0"/>
<feature type="domain" description="Topo IA-type catalytic" evidence="13">
    <location>
        <begin position="132"/>
        <end position="573"/>
    </location>
</feature>
<feature type="site" description="Interaction with DNA" evidence="10">
    <location>
        <position position="505"/>
    </location>
</feature>
<feature type="region of interest" description="Disordered" evidence="11">
    <location>
        <begin position="683"/>
        <end position="705"/>
    </location>
</feature>
<comment type="catalytic activity">
    <reaction evidence="1 10">
        <text>ATP-independent breakage of single-stranded DNA, followed by passage and rejoining.</text>
        <dbReference type="EC" id="5.6.2.1"/>
    </reaction>
</comment>
<evidence type="ECO:0000256" key="3">
    <source>
        <dbReference type="ARBA" id="ARBA00022723"/>
    </source>
</evidence>
<dbReference type="PANTHER" id="PTHR42785:SF1">
    <property type="entry name" value="DNA TOPOISOMERASE"/>
    <property type="match status" value="1"/>
</dbReference>
<proteinExistence type="inferred from homology"/>
<feature type="active site" description="O-(5'-phospho-DNA)-tyrosine intermediate" evidence="10">
    <location>
        <position position="304"/>
    </location>
</feature>
<feature type="site" description="Interaction with DNA" evidence="10">
    <location>
        <position position="143"/>
    </location>
</feature>
<feature type="region of interest" description="Interaction with DNA" evidence="10">
    <location>
        <begin position="166"/>
        <end position="171"/>
    </location>
</feature>
<keyword evidence="4" id="KW-0863">Zinc-finger</keyword>
<protein>
    <recommendedName>
        <fullName evidence="10">DNA topoisomerase 1</fullName>
        <ecNumber evidence="10">5.6.2.1</ecNumber>
    </recommendedName>
    <alternativeName>
        <fullName evidence="10">DNA topoisomerase I</fullName>
    </alternativeName>
</protein>
<evidence type="ECO:0000256" key="1">
    <source>
        <dbReference type="ARBA" id="ARBA00000213"/>
    </source>
</evidence>
<dbReference type="Pfam" id="PF13368">
    <property type="entry name" value="Toprim_C_rpt"/>
    <property type="match status" value="3"/>
</dbReference>
<dbReference type="InterPro" id="IPR003601">
    <property type="entry name" value="Topo_IA_2"/>
</dbReference>
<keyword evidence="5" id="KW-0862">Zinc</keyword>
<keyword evidence="7 10" id="KW-0799">Topoisomerase</keyword>
<dbReference type="RefSeq" id="WP_264714427.1">
    <property type="nucleotide sequence ID" value="NZ_JAPDNT010000011.1"/>
</dbReference>
<keyword evidence="8 10" id="KW-0238">DNA-binding</keyword>
<organism evidence="14 15">
    <name type="scientific">Limobrevibacterium gyesilva</name>
    <dbReference type="NCBI Taxonomy" id="2991712"/>
    <lineage>
        <taxon>Bacteria</taxon>
        <taxon>Pseudomonadati</taxon>
        <taxon>Pseudomonadota</taxon>
        <taxon>Alphaproteobacteria</taxon>
        <taxon>Acetobacterales</taxon>
        <taxon>Acetobacteraceae</taxon>
        <taxon>Limobrevibacterium</taxon>
    </lineage>
</organism>
<evidence type="ECO:0000313" key="15">
    <source>
        <dbReference type="Proteomes" id="UP001165679"/>
    </source>
</evidence>
<dbReference type="PROSITE" id="PS52039">
    <property type="entry name" value="TOPO_IA_2"/>
    <property type="match status" value="1"/>
</dbReference>
<dbReference type="Gene3D" id="1.10.460.10">
    <property type="entry name" value="Topoisomerase I, domain 2"/>
    <property type="match status" value="1"/>
</dbReference>
<comment type="subunit">
    <text evidence="10">Monomer.</text>
</comment>
<dbReference type="InterPro" id="IPR025589">
    <property type="entry name" value="Toprim_C_rpt"/>
</dbReference>
<dbReference type="InterPro" id="IPR028612">
    <property type="entry name" value="Topoisom_1_IA"/>
</dbReference>
<comment type="function">
    <text evidence="10">Releases the supercoiling and torsional tension of DNA, which is introduced during the DNA replication and transcription, by transiently cleaving and rejoining one strand of the DNA duplex. Introduces a single-strand break via transesterification at a target site in duplex DNA. The scissile phosphodiester is attacked by the catalytic tyrosine of the enzyme, resulting in the formation of a DNA-(5'-phosphotyrosyl)-enzyme intermediate and the expulsion of a 3'-OH DNA strand. The free DNA strand then undergoes passage around the unbroken strand, thus removing DNA supercoils. Finally, in the religation step, the DNA 3'-OH attacks the covalent intermediate to expel the active-site tyrosine and restore the DNA phosphodiester backbone.</text>
</comment>
<dbReference type="SMART" id="SM00437">
    <property type="entry name" value="TOP1Ac"/>
    <property type="match status" value="1"/>
</dbReference>
<dbReference type="InterPro" id="IPR034149">
    <property type="entry name" value="TOPRIM_TopoI"/>
</dbReference>
<evidence type="ECO:0000313" key="14">
    <source>
        <dbReference type="EMBL" id="MCW3475702.1"/>
    </source>
</evidence>
<dbReference type="InterPro" id="IPR023405">
    <property type="entry name" value="Topo_IA_core_domain"/>
</dbReference>
<dbReference type="InterPro" id="IPR013825">
    <property type="entry name" value="Topo_IA_cen_sub2"/>
</dbReference>
<dbReference type="PRINTS" id="PR00417">
    <property type="entry name" value="PRTPISMRASEI"/>
</dbReference>
<dbReference type="InterPro" id="IPR006171">
    <property type="entry name" value="TOPRIM_dom"/>
</dbReference>
<dbReference type="SUPFAM" id="SSF57783">
    <property type="entry name" value="Zinc beta-ribbon"/>
    <property type="match status" value="1"/>
</dbReference>
<keyword evidence="6" id="KW-0460">Magnesium</keyword>
<feature type="region of interest" description="Disordered" evidence="11">
    <location>
        <begin position="837"/>
        <end position="922"/>
    </location>
</feature>
<dbReference type="Gene3D" id="2.70.20.10">
    <property type="entry name" value="Topoisomerase I, domain 3"/>
    <property type="match status" value="1"/>
</dbReference>
<dbReference type="GO" id="GO:0003677">
    <property type="term" value="F:DNA binding"/>
    <property type="evidence" value="ECO:0007669"/>
    <property type="project" value="UniProtKB-KW"/>
</dbReference>
<dbReference type="InterPro" id="IPR013824">
    <property type="entry name" value="Topo_IA_cen_sub1"/>
</dbReference>
<evidence type="ECO:0000259" key="12">
    <source>
        <dbReference type="PROSITE" id="PS50880"/>
    </source>
</evidence>
<feature type="site" description="Interaction with DNA" evidence="10">
    <location>
        <position position="142"/>
    </location>
</feature>
<reference evidence="14" key="2">
    <citation type="submission" date="2022-10" db="EMBL/GenBank/DDBJ databases">
        <authorList>
            <person name="Trinh H.N."/>
        </authorList>
    </citation>
    <scope>NUCLEOTIDE SEQUENCE</scope>
    <source>
        <strain evidence="14">RN2-1</strain>
    </source>
</reference>
<dbReference type="InterPro" id="IPR000380">
    <property type="entry name" value="Topo_IA"/>
</dbReference>
<dbReference type="Gene3D" id="3.40.50.140">
    <property type="match status" value="1"/>
</dbReference>
<dbReference type="Gene3D" id="1.10.290.10">
    <property type="entry name" value="Topoisomerase I, domain 4"/>
    <property type="match status" value="1"/>
</dbReference>
<dbReference type="EMBL" id="JAPDNT010000011">
    <property type="protein sequence ID" value="MCW3475702.1"/>
    <property type="molecule type" value="Genomic_DNA"/>
</dbReference>
<keyword evidence="15" id="KW-1185">Reference proteome</keyword>
<feature type="compositionally biased region" description="Basic residues" evidence="11">
    <location>
        <begin position="892"/>
        <end position="908"/>
    </location>
</feature>
<feature type="compositionally biased region" description="Low complexity" evidence="11">
    <location>
        <begin position="847"/>
        <end position="891"/>
    </location>
</feature>
<sequence length="922" mass="101016">MSDVVVVESPAKAKTINKYLGSGYTVLASFGHVRDLPPKDGSVRPEQDFEMDWAADDRGSRQIAAIAKALKGAKTLYLATDPDREGEAISWHVRAMLADRHALKGVDVRRITFNEITRNAVRYAIAHPRDLDQPLIEAYMARRALDYLVGFTLSPVLWRKLPGSRSAGRVQSVALRLICEREAEIEAFRPREYWTVEAQFTTPAGAPFTARLTHLDGKKLDQFDLNTAELANRAKAAVEAGTFTVAGVERRRVKRNPPAPFTTSTVQQEASRKLGFGAQQTMRLAQGLYEGVDIDGDTVGLITYMRTDGVQMAREAISAIRDHVKAEYGTPYLPGAPREYSSKAKNAQEAHEAIRPTDVALTPERVARYLNPDQRRLYELIWKRAVASQMQSAELDQVTVEIADPARPKGPRLRATGSILAFDGFLKLYREDKDDTAEGEAEDENRMLPPMAERDPLRRGEVLADQHFTQPPPRYSEASLVKKMEELGIGRPSTYASILSVLQDRKYVKLDKRRFMPEDRGRLVTAFLTSFFERYVDTGFTASLEEQLDDISGGRADWRAVMRAFWEEFSRAVDQTKDLKISDVISALDQDLGPHFFPPRDDGSDPRSCPACGKGRLGLKLGRHGSFVGCSNYPNCQYTRRLGMDGGEEAGETLKEGMRELGHHPDTGEPITVRRGPYGVYAQQGEQVPDSKTKPRRTSLPRGVDGDTLTLEQALGLLSLPRNVGTHPETKEPIEAGIGRFGPYVKMGGVFASLDKDDDVLSVGLNRAVDVLARKLASVRTLGPHPADKEPVLVRKGRFGPYVQHANTVANVPRDVMMDDITIAQAVALLAEKGKQLKPRGGRKATAKAAKAAPKTATETAPNKAAAPKKAPARKATAGKAAPKKAAPTKAAARKPAAKKPAAKKPAARKSAAPGASDKAAG</sequence>
<evidence type="ECO:0000256" key="4">
    <source>
        <dbReference type="ARBA" id="ARBA00022771"/>
    </source>
</evidence>
<feature type="site" description="Interaction with DNA" evidence="10">
    <location>
        <position position="306"/>
    </location>
</feature>
<dbReference type="Proteomes" id="UP001165679">
    <property type="component" value="Unassembled WGS sequence"/>
</dbReference>
<dbReference type="InterPro" id="IPR013826">
    <property type="entry name" value="Topo_IA_cen_sub3"/>
</dbReference>
<dbReference type="Pfam" id="PF01751">
    <property type="entry name" value="Toprim"/>
    <property type="match status" value="1"/>
</dbReference>
<name>A0AA41YNN0_9PROT</name>
<keyword evidence="9 10" id="KW-0413">Isomerase</keyword>
<dbReference type="PROSITE" id="PS50880">
    <property type="entry name" value="TOPRIM"/>
    <property type="match status" value="1"/>
</dbReference>
<dbReference type="InterPro" id="IPR023406">
    <property type="entry name" value="Topo_IA_AS"/>
</dbReference>
<gene>
    <name evidence="10 14" type="primary">topA</name>
    <name evidence="14" type="ORF">OL599_14060</name>
</gene>
<comment type="caution">
    <text evidence="14">The sequence shown here is derived from an EMBL/GenBank/DDBJ whole genome shotgun (WGS) entry which is preliminary data.</text>
</comment>
<feature type="site" description="Interaction with DNA" evidence="10">
    <location>
        <position position="32"/>
    </location>
</feature>
<evidence type="ECO:0000256" key="6">
    <source>
        <dbReference type="ARBA" id="ARBA00022842"/>
    </source>
</evidence>
<dbReference type="InterPro" id="IPR013497">
    <property type="entry name" value="Topo_IA_cen"/>
</dbReference>
<feature type="compositionally biased region" description="Basic residues" evidence="11">
    <location>
        <begin position="837"/>
        <end position="846"/>
    </location>
</feature>
<dbReference type="CDD" id="cd00186">
    <property type="entry name" value="TOP1Ac"/>
    <property type="match status" value="1"/>
</dbReference>
<dbReference type="PROSITE" id="PS00396">
    <property type="entry name" value="TOPO_IA_1"/>
    <property type="match status" value="1"/>
</dbReference>
<evidence type="ECO:0000256" key="11">
    <source>
        <dbReference type="SAM" id="MobiDB-lite"/>
    </source>
</evidence>
<feature type="site" description="Interaction with DNA" evidence="10">
    <location>
        <position position="146"/>
    </location>
</feature>
<dbReference type="PANTHER" id="PTHR42785">
    <property type="entry name" value="DNA TOPOISOMERASE, TYPE IA, CORE"/>
    <property type="match status" value="1"/>
</dbReference>
<evidence type="ECO:0000256" key="10">
    <source>
        <dbReference type="HAMAP-Rule" id="MF_00952"/>
    </source>
</evidence>
<dbReference type="GO" id="GO:0006265">
    <property type="term" value="P:DNA topological change"/>
    <property type="evidence" value="ECO:0007669"/>
    <property type="project" value="UniProtKB-UniRule"/>
</dbReference>
<dbReference type="InterPro" id="IPR013498">
    <property type="entry name" value="Topo_IA_Znf"/>
</dbReference>
<dbReference type="EC" id="5.6.2.1" evidence="10"/>
<dbReference type="Pfam" id="PF01131">
    <property type="entry name" value="Topoisom_bac"/>
    <property type="match status" value="1"/>
</dbReference>
<evidence type="ECO:0000256" key="8">
    <source>
        <dbReference type="ARBA" id="ARBA00023125"/>
    </source>
</evidence>
<keyword evidence="3" id="KW-0479">Metal-binding</keyword>
<dbReference type="GO" id="GO:0008270">
    <property type="term" value="F:zinc ion binding"/>
    <property type="evidence" value="ECO:0007669"/>
    <property type="project" value="UniProtKB-KW"/>
</dbReference>
<dbReference type="SMART" id="SM00436">
    <property type="entry name" value="TOP1Bc"/>
    <property type="match status" value="1"/>
</dbReference>
<dbReference type="SUPFAM" id="SSF56712">
    <property type="entry name" value="Prokaryotic type I DNA topoisomerase"/>
    <property type="match status" value="1"/>
</dbReference>
<dbReference type="InterPro" id="IPR003602">
    <property type="entry name" value="Topo_IA_DNA-bd_dom"/>
</dbReference>
<dbReference type="NCBIfam" id="TIGR01051">
    <property type="entry name" value="topA_bact"/>
    <property type="match status" value="1"/>
</dbReference>
<reference evidence="14" key="1">
    <citation type="submission" date="2022-09" db="EMBL/GenBank/DDBJ databases">
        <title>Rhodovastum sp. nov. RN2-1 isolated from soil in Seongnam, South Korea.</title>
        <authorList>
            <person name="Le N.T."/>
        </authorList>
    </citation>
    <scope>NUCLEOTIDE SEQUENCE</scope>
    <source>
        <strain evidence="14">RN2-1</strain>
    </source>
</reference>
<feature type="domain" description="Toprim" evidence="12">
    <location>
        <begin position="2"/>
        <end position="116"/>
    </location>
</feature>
<dbReference type="Pfam" id="PF01396">
    <property type="entry name" value="Zn_ribbon_Top1"/>
    <property type="match status" value="1"/>
</dbReference>
<evidence type="ECO:0000256" key="7">
    <source>
        <dbReference type="ARBA" id="ARBA00023029"/>
    </source>
</evidence>
<evidence type="ECO:0000259" key="13">
    <source>
        <dbReference type="PROSITE" id="PS52039"/>
    </source>
</evidence>